<reference evidence="3" key="3">
    <citation type="submission" date="2015-04" db="UniProtKB">
        <authorList>
            <consortium name="EnsemblPlants"/>
        </authorList>
    </citation>
    <scope>IDENTIFICATION</scope>
</reference>
<dbReference type="AlphaFoldDB" id="A0A0D9VMQ8"/>
<evidence type="ECO:0000256" key="1">
    <source>
        <dbReference type="SAM" id="MobiDB-lite"/>
    </source>
</evidence>
<dbReference type="Gramene" id="LPERR02G30900.1">
    <property type="protein sequence ID" value="LPERR02G30900.1"/>
    <property type="gene ID" value="LPERR02G30900"/>
</dbReference>
<feature type="region of interest" description="Disordered" evidence="1">
    <location>
        <begin position="144"/>
        <end position="229"/>
    </location>
</feature>
<reference evidence="3 4" key="1">
    <citation type="submission" date="2012-08" db="EMBL/GenBank/DDBJ databases">
        <title>Oryza genome evolution.</title>
        <authorList>
            <person name="Wing R.A."/>
        </authorList>
    </citation>
    <scope>NUCLEOTIDE SEQUENCE</scope>
</reference>
<evidence type="ECO:0000313" key="3">
    <source>
        <dbReference type="EnsemblPlants" id="LPERR02G30900.1"/>
    </source>
</evidence>
<feature type="region of interest" description="Disordered" evidence="1">
    <location>
        <begin position="297"/>
        <end position="326"/>
    </location>
</feature>
<feature type="domain" description="HMA" evidence="2">
    <location>
        <begin position="236"/>
        <end position="305"/>
    </location>
</feature>
<dbReference type="EnsemblPlants" id="LPERR02G30900.1">
    <property type="protein sequence ID" value="LPERR02G30900.1"/>
    <property type="gene ID" value="LPERR02G30900"/>
</dbReference>
<dbReference type="CDD" id="cd00371">
    <property type="entry name" value="HMA"/>
    <property type="match status" value="2"/>
</dbReference>
<organism evidence="3 4">
    <name type="scientific">Leersia perrieri</name>
    <dbReference type="NCBI Taxonomy" id="77586"/>
    <lineage>
        <taxon>Eukaryota</taxon>
        <taxon>Viridiplantae</taxon>
        <taxon>Streptophyta</taxon>
        <taxon>Embryophyta</taxon>
        <taxon>Tracheophyta</taxon>
        <taxon>Spermatophyta</taxon>
        <taxon>Magnoliopsida</taxon>
        <taxon>Liliopsida</taxon>
        <taxon>Poales</taxon>
        <taxon>Poaceae</taxon>
        <taxon>BOP clade</taxon>
        <taxon>Oryzoideae</taxon>
        <taxon>Oryzeae</taxon>
        <taxon>Oryzinae</taxon>
        <taxon>Leersia</taxon>
    </lineage>
</organism>
<dbReference type="InterPro" id="IPR036163">
    <property type="entry name" value="HMA_dom_sf"/>
</dbReference>
<sequence>MGKKKRGGGGEQQQQKAAAEHDNQDHQQQQQGGDDHLAAAPSSADAHTQQIKSASPEAEEKGKEKDKEKEKAKDEGKGNKEKEAAKTKVVTAVLKVDMHCDGCANRIRASIRHYPGVEGVAMEVEKGIMTVVGRFDATKLRDRVASKTKKKVDLLTGNNNNKKGGGNNNKGANEYGDGKPEQEDGGGEEKKKGQGDDEKSKGKDGDNNKANSGAGAGEKGKGGGKDRKKPVVPVVGTVVLKIGGVGLHCDGCMHRIRSKLFHIDGVEQVSMEMGKNQVTVIGTMDIKALPEKLHKKLGRPVDVVQPNNKQKQQQDGKEKHDGKDAKEKALTAEKDAWKAAFYDQQSLLATEYMLSDENPNACTIA</sequence>
<dbReference type="PANTHER" id="PTHR46413">
    <property type="entry name" value="HEAVY METAL-ASSOCIATED ISOPRENYLATED PLANT PROTEIN 6"/>
    <property type="match status" value="1"/>
</dbReference>
<proteinExistence type="predicted"/>
<name>A0A0D9VMQ8_9ORYZ</name>
<dbReference type="STRING" id="77586.A0A0D9VMQ8"/>
<feature type="region of interest" description="Disordered" evidence="1">
    <location>
        <begin position="1"/>
        <end position="85"/>
    </location>
</feature>
<dbReference type="eggNOG" id="KOG1603">
    <property type="taxonomic scope" value="Eukaryota"/>
</dbReference>
<accession>A0A0D9VMQ8</accession>
<feature type="compositionally biased region" description="Basic and acidic residues" evidence="1">
    <location>
        <begin position="58"/>
        <end position="85"/>
    </location>
</feature>
<dbReference type="SUPFAM" id="SSF55008">
    <property type="entry name" value="HMA, heavy metal-associated domain"/>
    <property type="match status" value="2"/>
</dbReference>
<feature type="compositionally biased region" description="Basic and acidic residues" evidence="1">
    <location>
        <begin position="176"/>
        <end position="207"/>
    </location>
</feature>
<dbReference type="InterPro" id="IPR044594">
    <property type="entry name" value="HIPP01/3/5/6"/>
</dbReference>
<feature type="compositionally biased region" description="Low complexity" evidence="1">
    <location>
        <begin position="302"/>
        <end position="311"/>
    </location>
</feature>
<dbReference type="Gene3D" id="3.30.70.100">
    <property type="match status" value="2"/>
</dbReference>
<dbReference type="HOGENOM" id="CLU_039886_0_0_1"/>
<dbReference type="Pfam" id="PF00403">
    <property type="entry name" value="HMA"/>
    <property type="match status" value="2"/>
</dbReference>
<keyword evidence="4" id="KW-1185">Reference proteome</keyword>
<feature type="domain" description="HMA" evidence="2">
    <location>
        <begin position="89"/>
        <end position="152"/>
    </location>
</feature>
<dbReference type="Proteomes" id="UP000032180">
    <property type="component" value="Chromosome 2"/>
</dbReference>
<protein>
    <recommendedName>
        <fullName evidence="2">HMA domain-containing protein</fullName>
    </recommendedName>
</protein>
<feature type="compositionally biased region" description="Basic and acidic residues" evidence="1">
    <location>
        <begin position="312"/>
        <end position="326"/>
    </location>
</feature>
<evidence type="ECO:0000313" key="4">
    <source>
        <dbReference type="Proteomes" id="UP000032180"/>
    </source>
</evidence>
<dbReference type="PROSITE" id="PS50846">
    <property type="entry name" value="HMA_2"/>
    <property type="match status" value="2"/>
</dbReference>
<dbReference type="GO" id="GO:0046872">
    <property type="term" value="F:metal ion binding"/>
    <property type="evidence" value="ECO:0007669"/>
    <property type="project" value="InterPro"/>
</dbReference>
<dbReference type="InterPro" id="IPR006121">
    <property type="entry name" value="HMA_dom"/>
</dbReference>
<evidence type="ECO:0000259" key="2">
    <source>
        <dbReference type="PROSITE" id="PS50846"/>
    </source>
</evidence>
<reference evidence="4" key="2">
    <citation type="submission" date="2013-12" db="EMBL/GenBank/DDBJ databases">
        <authorList>
            <person name="Yu Y."/>
            <person name="Lee S."/>
            <person name="de Baynast K."/>
            <person name="Wissotski M."/>
            <person name="Liu L."/>
            <person name="Talag J."/>
            <person name="Goicoechea J."/>
            <person name="Angelova A."/>
            <person name="Jetty R."/>
            <person name="Kudrna D."/>
            <person name="Golser W."/>
            <person name="Rivera L."/>
            <person name="Zhang J."/>
            <person name="Wing R."/>
        </authorList>
    </citation>
    <scope>NUCLEOTIDE SEQUENCE</scope>
</reference>
<dbReference type="PANTHER" id="PTHR46413:SF33">
    <property type="entry name" value="HMA DOMAIN-CONTAINING PROTEIN"/>
    <property type="match status" value="1"/>
</dbReference>